<reference evidence="4 5" key="1">
    <citation type="submission" date="2019-02" db="EMBL/GenBank/DDBJ databases">
        <title>Deep-cultivation of Planctomycetes and their phenomic and genomic characterization uncovers novel biology.</title>
        <authorList>
            <person name="Wiegand S."/>
            <person name="Jogler M."/>
            <person name="Boedeker C."/>
            <person name="Pinto D."/>
            <person name="Vollmers J."/>
            <person name="Rivas-Marin E."/>
            <person name="Kohn T."/>
            <person name="Peeters S.H."/>
            <person name="Heuer A."/>
            <person name="Rast P."/>
            <person name="Oberbeckmann S."/>
            <person name="Bunk B."/>
            <person name="Jeske O."/>
            <person name="Meyerdierks A."/>
            <person name="Storesund J.E."/>
            <person name="Kallscheuer N."/>
            <person name="Luecker S."/>
            <person name="Lage O.M."/>
            <person name="Pohl T."/>
            <person name="Merkel B.J."/>
            <person name="Hornburger P."/>
            <person name="Mueller R.-W."/>
            <person name="Bruemmer F."/>
            <person name="Labrenz M."/>
            <person name="Spormann A.M."/>
            <person name="Op den Camp H."/>
            <person name="Overmann J."/>
            <person name="Amann R."/>
            <person name="Jetten M.S.M."/>
            <person name="Mascher T."/>
            <person name="Medema M.H."/>
            <person name="Devos D.P."/>
            <person name="Kaster A.-K."/>
            <person name="Ovreas L."/>
            <person name="Rohde M."/>
            <person name="Galperin M.Y."/>
            <person name="Jogler C."/>
        </authorList>
    </citation>
    <scope>NUCLEOTIDE SEQUENCE [LARGE SCALE GENOMIC DNA]</scope>
    <source>
        <strain evidence="4 5">SV_7m_r</strain>
    </source>
</reference>
<dbReference type="InterPro" id="IPR002035">
    <property type="entry name" value="VWF_A"/>
</dbReference>
<accession>A0A517T0R5</accession>
<dbReference type="EMBL" id="CP036272">
    <property type="protein sequence ID" value="QDT61984.1"/>
    <property type="molecule type" value="Genomic_DNA"/>
</dbReference>
<keyword evidence="2" id="KW-0812">Transmembrane</keyword>
<dbReference type="SMART" id="SM00327">
    <property type="entry name" value="VWA"/>
    <property type="match status" value="1"/>
</dbReference>
<dbReference type="InterPro" id="IPR036465">
    <property type="entry name" value="vWFA_dom_sf"/>
</dbReference>
<dbReference type="AlphaFoldDB" id="A0A517T0R5"/>
<feature type="domain" description="VWFA" evidence="3">
    <location>
        <begin position="246"/>
        <end position="404"/>
    </location>
</feature>
<evidence type="ECO:0000256" key="2">
    <source>
        <dbReference type="SAM" id="Phobius"/>
    </source>
</evidence>
<dbReference type="Proteomes" id="UP000315003">
    <property type="component" value="Chromosome"/>
</dbReference>
<keyword evidence="2" id="KW-0472">Membrane</keyword>
<protein>
    <recommendedName>
        <fullName evidence="3">VWFA domain-containing protein</fullName>
    </recommendedName>
</protein>
<feature type="region of interest" description="Disordered" evidence="1">
    <location>
        <begin position="68"/>
        <end position="93"/>
    </location>
</feature>
<dbReference type="RefSeq" id="WP_419187720.1">
    <property type="nucleotide sequence ID" value="NZ_CP036272.1"/>
</dbReference>
<gene>
    <name evidence="4" type="ORF">SV7mr_45250</name>
</gene>
<sequence length="404" mass="43664">MSASLPPRTAPSSVPPVPAPPVVQQDCQEVFVAGQLRVDPAEVPLPGRVVPARKPPRAVPPRLEIPRLATAGTFKPPAELPQESLPAAEASSDDSSLFEITGLDSPVNSWTDRLDKANTMLVTTVVHLVILILLALWILPSDRPRDVLIMSQSDQDAEPFAEIEVQEISEDLTPQINPNQPVPLEALEVQYDVTEAMEAITESPLTSSIDFTSLNAVSQTQALNATNGKKGRNMVLFCGVHGYGQRVVFIVDRSGSMGGSRLHLLKAEMMRSLQGLNEKQYYTIFAYNSMSVQMPTDPAYNEDAGLVSAEGSLGMASYWIRSLQAGGGTDPSRAVVQALELNPNVIFLLSDGEFSITPELGVAIRESGKEIPIHTIAFQTAGNLPSLVNIAKATGGKYRRYVRQ</sequence>
<dbReference type="PROSITE" id="PS50234">
    <property type="entry name" value="VWFA"/>
    <property type="match status" value="1"/>
</dbReference>
<dbReference type="Gene3D" id="3.40.50.410">
    <property type="entry name" value="von Willebrand factor, type A domain"/>
    <property type="match status" value="1"/>
</dbReference>
<evidence type="ECO:0000313" key="4">
    <source>
        <dbReference type="EMBL" id="QDT61984.1"/>
    </source>
</evidence>
<name>A0A517T0R5_9BACT</name>
<proteinExistence type="predicted"/>
<dbReference type="SUPFAM" id="SSF53300">
    <property type="entry name" value="vWA-like"/>
    <property type="match status" value="1"/>
</dbReference>
<evidence type="ECO:0000259" key="3">
    <source>
        <dbReference type="PROSITE" id="PS50234"/>
    </source>
</evidence>
<dbReference type="Pfam" id="PF13768">
    <property type="entry name" value="VWA_3"/>
    <property type="match status" value="1"/>
</dbReference>
<organism evidence="4 5">
    <name type="scientific">Stieleria bergensis</name>
    <dbReference type="NCBI Taxonomy" id="2528025"/>
    <lineage>
        <taxon>Bacteria</taxon>
        <taxon>Pseudomonadati</taxon>
        <taxon>Planctomycetota</taxon>
        <taxon>Planctomycetia</taxon>
        <taxon>Pirellulales</taxon>
        <taxon>Pirellulaceae</taxon>
        <taxon>Stieleria</taxon>
    </lineage>
</organism>
<keyword evidence="2" id="KW-1133">Transmembrane helix</keyword>
<feature type="compositionally biased region" description="Low complexity" evidence="1">
    <location>
        <begin position="1"/>
        <end position="12"/>
    </location>
</feature>
<evidence type="ECO:0000313" key="5">
    <source>
        <dbReference type="Proteomes" id="UP000315003"/>
    </source>
</evidence>
<feature type="region of interest" description="Disordered" evidence="1">
    <location>
        <begin position="1"/>
        <end position="21"/>
    </location>
</feature>
<evidence type="ECO:0000256" key="1">
    <source>
        <dbReference type="SAM" id="MobiDB-lite"/>
    </source>
</evidence>
<keyword evidence="5" id="KW-1185">Reference proteome</keyword>
<feature type="transmembrane region" description="Helical" evidence="2">
    <location>
        <begin position="119"/>
        <end position="139"/>
    </location>
</feature>